<dbReference type="AlphaFoldDB" id="A0A096DCX8"/>
<dbReference type="EMBL" id="ADLO01000059">
    <property type="protein sequence ID" value="KGF55329.1"/>
    <property type="molecule type" value="Genomic_DNA"/>
</dbReference>
<accession>A0A096DCX8</accession>
<reference evidence="1 2" key="1">
    <citation type="submission" date="2011-08" db="EMBL/GenBank/DDBJ databases">
        <title>The Genome Sequence of Clostridium orbiscindens 1_3_50AFAA.</title>
        <authorList>
            <consortium name="The Broad Institute Genome Sequencing Platform"/>
            <person name="Earl A."/>
            <person name="Ward D."/>
            <person name="Feldgarden M."/>
            <person name="Gevers D."/>
            <person name="Daigneault M."/>
            <person name="Strauss J."/>
            <person name="Allen-Vercoe E."/>
            <person name="Young S.K."/>
            <person name="Zeng Q."/>
            <person name="Gargeya S."/>
            <person name="Fitzgerald M."/>
            <person name="Haas B."/>
            <person name="Abouelleil A."/>
            <person name="Alvarado L."/>
            <person name="Arachchi H.M."/>
            <person name="Berlin A."/>
            <person name="Brown A."/>
            <person name="Chapman S.B."/>
            <person name="Chen Z."/>
            <person name="Dunbar C."/>
            <person name="Freedman E."/>
            <person name="Gearin G."/>
            <person name="Gellesch M."/>
            <person name="Goldberg J."/>
            <person name="Griggs A."/>
            <person name="Gujja S."/>
            <person name="Heiman D."/>
            <person name="Howarth C."/>
            <person name="Larson L."/>
            <person name="Lui A."/>
            <person name="MacDonald P.J.P."/>
            <person name="Montmayeur A."/>
            <person name="Murphy C."/>
            <person name="Neiman D."/>
            <person name="Pearson M."/>
            <person name="Priest M."/>
            <person name="Roberts A."/>
            <person name="Saif S."/>
            <person name="Shea T."/>
            <person name="Shenoy N."/>
            <person name="Sisk P."/>
            <person name="Stolte C."/>
            <person name="Sykes S."/>
            <person name="Wortman J."/>
            <person name="Nusbaum C."/>
            <person name="Birren B."/>
        </authorList>
    </citation>
    <scope>NUCLEOTIDE SEQUENCE [LARGE SCALE GENOMIC DNA]</scope>
    <source>
        <strain evidence="1 2">1_3_50AFAA</strain>
    </source>
</reference>
<comment type="caution">
    <text evidence="1">The sequence shown here is derived from an EMBL/GenBank/DDBJ whole genome shotgun (WGS) entry which is preliminary data.</text>
</comment>
<proteinExistence type="predicted"/>
<evidence type="ECO:0000313" key="2">
    <source>
        <dbReference type="Proteomes" id="UP000029585"/>
    </source>
</evidence>
<dbReference type="Proteomes" id="UP000029585">
    <property type="component" value="Unassembled WGS sequence"/>
</dbReference>
<organism evidence="1 2">
    <name type="scientific">Flavonifractor plautii 1_3_50AFAA</name>
    <dbReference type="NCBI Taxonomy" id="742738"/>
    <lineage>
        <taxon>Bacteria</taxon>
        <taxon>Bacillati</taxon>
        <taxon>Bacillota</taxon>
        <taxon>Clostridia</taxon>
        <taxon>Eubacteriales</taxon>
        <taxon>Oscillospiraceae</taxon>
        <taxon>Flavonifractor</taxon>
    </lineage>
</organism>
<dbReference type="eggNOG" id="ENOG5030J7R">
    <property type="taxonomic scope" value="Bacteria"/>
</dbReference>
<name>A0A096DCX8_FLAPL</name>
<protein>
    <recommendedName>
        <fullName evidence="3">TnpV protein</fullName>
    </recommendedName>
</protein>
<gene>
    <name evidence="1" type="ORF">HMPREF9460_02064</name>
</gene>
<sequence length="117" mass="13443">MTEITYSRQGSYNLPNLLPPQEPEVALGKYALLRRKFLKENRRITYTNLLTSGKLNGHLAEIEQTALSRMDQMVAQMAKTEGVTEELKARDPMKWVQLMNNLRNAAEETILTELIYS</sequence>
<evidence type="ECO:0008006" key="3">
    <source>
        <dbReference type="Google" id="ProtNLM"/>
    </source>
</evidence>
<dbReference type="HOGENOM" id="CLU_140884_2_0_9"/>
<evidence type="ECO:0000313" key="1">
    <source>
        <dbReference type="EMBL" id="KGF55329.1"/>
    </source>
</evidence>
<dbReference type="InterPro" id="IPR026989">
    <property type="entry name" value="TnpV"/>
</dbReference>
<dbReference type="Pfam" id="PF14198">
    <property type="entry name" value="TnpV"/>
    <property type="match status" value="1"/>
</dbReference>
<keyword evidence="2" id="KW-1185">Reference proteome</keyword>